<proteinExistence type="predicted"/>
<dbReference type="Gene3D" id="6.10.340.10">
    <property type="match status" value="1"/>
</dbReference>
<dbReference type="GO" id="GO:0016791">
    <property type="term" value="F:phosphatase activity"/>
    <property type="evidence" value="ECO:0007669"/>
    <property type="project" value="TreeGrafter"/>
</dbReference>
<dbReference type="SMART" id="SM00331">
    <property type="entry name" value="PP2C_SIG"/>
    <property type="match status" value="1"/>
</dbReference>
<dbReference type="GeneID" id="68365448"/>
<dbReference type="InterPro" id="IPR001932">
    <property type="entry name" value="PPM-type_phosphatase-like_dom"/>
</dbReference>
<dbReference type="Gene3D" id="3.60.40.10">
    <property type="entry name" value="PPM-type phosphatase domain"/>
    <property type="match status" value="1"/>
</dbReference>
<evidence type="ECO:0000256" key="2">
    <source>
        <dbReference type="SAM" id="Phobius"/>
    </source>
</evidence>
<evidence type="ECO:0000259" key="3">
    <source>
        <dbReference type="SMART" id="SM00331"/>
    </source>
</evidence>
<dbReference type="RefSeq" id="WP_013381670.1">
    <property type="nucleotide sequence ID" value="NC_014624.2"/>
</dbReference>
<dbReference type="PANTHER" id="PTHR43156:SF2">
    <property type="entry name" value="STAGE II SPORULATION PROTEIN E"/>
    <property type="match status" value="1"/>
</dbReference>
<comment type="caution">
    <text evidence="4">The sequence shown here is derived from an EMBL/GenBank/DDBJ whole genome shotgun (WGS) entry which is preliminary data.</text>
</comment>
<dbReference type="EMBL" id="JACCKS010000003">
    <property type="protein sequence ID" value="NZA37100.1"/>
    <property type="molecule type" value="Genomic_DNA"/>
</dbReference>
<dbReference type="InterPro" id="IPR036457">
    <property type="entry name" value="PPM-type-like_dom_sf"/>
</dbReference>
<dbReference type="Proteomes" id="UP000586254">
    <property type="component" value="Unassembled WGS sequence"/>
</dbReference>
<gene>
    <name evidence="4" type="ORF">H0N91_02835</name>
</gene>
<evidence type="ECO:0000313" key="5">
    <source>
        <dbReference type="Proteomes" id="UP000586254"/>
    </source>
</evidence>
<keyword evidence="2" id="KW-0472">Membrane</keyword>
<reference evidence="4 5" key="1">
    <citation type="submission" date="2020-07" db="EMBL/GenBank/DDBJ databases">
        <title>Organ Donor 1.</title>
        <authorList>
            <person name="Marsh A.J."/>
            <person name="Azcarate-Peril M.A."/>
        </authorList>
    </citation>
    <scope>NUCLEOTIDE SEQUENCE [LARGE SCALE GENOMIC DNA]</scope>
    <source>
        <strain evidence="4 5">AMC0717</strain>
    </source>
</reference>
<dbReference type="InterPro" id="IPR052016">
    <property type="entry name" value="Bact_Sigma-Reg"/>
</dbReference>
<feature type="domain" description="PPM-type phosphatase" evidence="3">
    <location>
        <begin position="334"/>
        <end position="552"/>
    </location>
</feature>
<feature type="transmembrane region" description="Helical" evidence="2">
    <location>
        <begin position="214"/>
        <end position="239"/>
    </location>
</feature>
<name>A0A853JLN2_9FIRM</name>
<dbReference type="Pfam" id="PF07228">
    <property type="entry name" value="SpoIIE"/>
    <property type="match status" value="1"/>
</dbReference>
<feature type="transmembrane region" description="Helical" evidence="2">
    <location>
        <begin position="39"/>
        <end position="59"/>
    </location>
</feature>
<evidence type="ECO:0000256" key="1">
    <source>
        <dbReference type="ARBA" id="ARBA00022801"/>
    </source>
</evidence>
<dbReference type="HOGENOM" id="CLU_020306_2_0_9"/>
<accession>A0A853JLN2</accession>
<keyword evidence="2" id="KW-0812">Transmembrane</keyword>
<evidence type="ECO:0000313" key="4">
    <source>
        <dbReference type="EMBL" id="NZA37100.1"/>
    </source>
</evidence>
<sequence length="552" mass="60611">MITPLPNTKPFQITVSAAANSFKNIERIKILKKNLEMRILAIMLALSALLCTLIVWIAFRTYKKQVESNYLTIVQSISLKALDDVDAASLALPESNPDYQNEIQKLTNLTHVIGVPDSAVFTFVEGQLHWLQDSDFSVSKEALADYLTAIPKANFESETYIADEAESLSLGPEATLESGAKYPSLCIPLTDHTGNAVGLVGLVIQGSGYRYQRLAFVGSILIVALPLMLVTTLLFFFYMRKSVTRPLLKMTNAAEQFKKTDLFSASPQKHALSNLNIHTGDEIEGLSKQLDKMGSSLIATIQQQVETEKQKQWLLSEMQTAENVQRSMLPTDFPKDLDLFATMNPAIQIGGDYYDFYYLDDHHLAMTIADVSGKGIPAALFMALSKTVLKFIITSGVSLAKALEMSNDYFCQNDYGGMFVTVFTGILDLNTHKLCYVNAGHNPPLIRPAADSDYIWLDTPPDLVLAVMGNQSYSEYSCQLAPGASLFLYTDGVTEAQNSEGNFYGEARLTQTINAAKSLTSKSLLAAIKADIDAFAASAPQADDITMLSIKL</sequence>
<keyword evidence="2" id="KW-1133">Transmembrane helix</keyword>
<keyword evidence="1" id="KW-0378">Hydrolase</keyword>
<protein>
    <submittedName>
        <fullName evidence="4">SpoIIE family protein phosphatase</fullName>
    </submittedName>
</protein>
<dbReference type="AlphaFoldDB" id="A0A853JLN2"/>
<dbReference type="PANTHER" id="PTHR43156">
    <property type="entry name" value="STAGE II SPORULATION PROTEIN E-RELATED"/>
    <property type="match status" value="1"/>
</dbReference>
<organism evidence="4 5">
    <name type="scientific">Eubacterium callanderi</name>
    <dbReference type="NCBI Taxonomy" id="53442"/>
    <lineage>
        <taxon>Bacteria</taxon>
        <taxon>Bacillati</taxon>
        <taxon>Bacillota</taxon>
        <taxon>Clostridia</taxon>
        <taxon>Eubacteriales</taxon>
        <taxon>Eubacteriaceae</taxon>
        <taxon>Eubacterium</taxon>
    </lineage>
</organism>
<dbReference type="eggNOG" id="COG2208">
    <property type="taxonomic scope" value="Bacteria"/>
</dbReference>